<dbReference type="PROSITE" id="PS51778">
    <property type="entry name" value="VAST"/>
    <property type="match status" value="1"/>
</dbReference>
<dbReference type="GO" id="GO:0032541">
    <property type="term" value="C:cortical endoplasmic reticulum"/>
    <property type="evidence" value="ECO:0007669"/>
    <property type="project" value="TreeGrafter"/>
</dbReference>
<dbReference type="GO" id="GO:0005886">
    <property type="term" value="C:plasma membrane"/>
    <property type="evidence" value="ECO:0007669"/>
    <property type="project" value="TreeGrafter"/>
</dbReference>
<dbReference type="SMART" id="SM00568">
    <property type="entry name" value="GRAM"/>
    <property type="match status" value="1"/>
</dbReference>
<feature type="compositionally biased region" description="Low complexity" evidence="6">
    <location>
        <begin position="434"/>
        <end position="450"/>
    </location>
</feature>
<name>A0A1S8A605_ROSNE</name>
<feature type="compositionally biased region" description="Low complexity" evidence="6">
    <location>
        <begin position="763"/>
        <end position="772"/>
    </location>
</feature>
<sequence length="1183" mass="126669">MDAAGTGNSASKKAAAKLIPRKLAVGGRWKKRPSNESFGSLGSTENEEHPRGRRPPTRDSEPDGSRPASLLSTTQSSESAGNDDDVETAEADVHAVRGRDHESRPAVPSTHPSQIGHLTTSSPIIQSNHLPEVQAPDQQDTIERLARSATFSVAASNQSHETISGSSTGKASLNPPADSSSRRSRSPAGRIKDAFRGKKDTSATLNNRDRDDDRQGQEAPASSETQANPAAAPQPDTHESDLASRRRKSQPPLVISVRPHTPPSSGPAGPVIVNTPPTPVDLSPPISKHSPITNPNVVVSASGNMISHRRARSGSATSIGPSKLSNIVSAPLTPTPENAVPQTPGVGFFSSVLSAAQNAASTLSSTITNTSMTPGLNRPKSNGSKETQPANDDGVEVESPAEELKNSTMAGQEPAVKTLGMGDLSLSQLGFQETASTTPTPTAPKFAKSAAESRTRSESAPVDPEGVPTVGDGIPDDLSADRPRSLYEYANTTPPASIYEGGASAHRTSSIRSAISKTKRRKRGSTGGTTGTGTTIGAAIAAANASVSHPAAGGSAPKLTGFAVASKKRNRDFHALFKSVPDDDYLIEDYSCALQREILAHGRLYVSEGHLCFSSNILGWVTTLVMSFDEIVSVEKRSTALVFKNGLMISTLHAKHVFASFTSRDSTYDLIVNIWKLGHPTLRSSLNGVSLDGTGGDKTEKVDDGEAPGSQSGSGSEDDDSEDDDDVYDEDLEDDDAPADSQPTESGLMETDAEKAASRKLSGAAALNGGAADKSDTTPSSAIADFPGPATHGPTECGDSDGHFEVVIGDDILGAPLGKVYNFMFGPASVTWMSKWLTNDQKCTDLQMEDTKGLTNDNRSRVYSYIKPLYASLGPKQTKCIVTETIETVDFEKSVNVLVTTQTPDVPNGNLFSVKTKYCLFWAENNSTRVTMNCTIEWTGKSWLKGAIEKGAKDGQAQYWKDLFTSLKTVVSSRARTTTLNSTVKGKKKKAKSKLNHTSKDSLRGPIDSASPKASDWGLFEPLHGILGPILDILKPVMTGNVVYGLLVGLLVSTWFGFGFNSQHRGIGYGRDVAFSSYPDRVVAYEEIWRREESVLWDWLEERVGLHRMNEDATPIRKRVTEPRAIEDKLQEERMSEREVEEAIKVTEEKLHLLKSVIDRKRDNPRVKSDGNGKPTTNPVTER</sequence>
<dbReference type="GO" id="GO:0032366">
    <property type="term" value="P:intracellular sterol transport"/>
    <property type="evidence" value="ECO:0007669"/>
    <property type="project" value="TreeGrafter"/>
</dbReference>
<keyword evidence="4 7" id="KW-1133">Transmembrane helix</keyword>
<reference evidence="9" key="1">
    <citation type="submission" date="2016-03" db="EMBL/GenBank/DDBJ databases">
        <title>Draft genome sequence of Rosellinia necatrix.</title>
        <authorList>
            <person name="Kanematsu S."/>
        </authorList>
    </citation>
    <scope>NUCLEOTIDE SEQUENCE [LARGE SCALE GENOMIC DNA]</scope>
    <source>
        <strain evidence="9">W97</strain>
    </source>
</reference>
<dbReference type="InterPro" id="IPR031968">
    <property type="entry name" value="VASt"/>
</dbReference>
<feature type="region of interest" description="Disordered" evidence="6">
    <location>
        <begin position="686"/>
        <end position="798"/>
    </location>
</feature>
<evidence type="ECO:0000256" key="1">
    <source>
        <dbReference type="ARBA" id="ARBA00004167"/>
    </source>
</evidence>
<evidence type="ECO:0000256" key="3">
    <source>
        <dbReference type="ARBA" id="ARBA00022692"/>
    </source>
</evidence>
<dbReference type="GO" id="GO:0005789">
    <property type="term" value="C:endoplasmic reticulum membrane"/>
    <property type="evidence" value="ECO:0007669"/>
    <property type="project" value="TreeGrafter"/>
</dbReference>
<evidence type="ECO:0000256" key="6">
    <source>
        <dbReference type="SAM" id="MobiDB-lite"/>
    </source>
</evidence>
<dbReference type="GO" id="GO:0120015">
    <property type="term" value="F:sterol transfer activity"/>
    <property type="evidence" value="ECO:0007669"/>
    <property type="project" value="TreeGrafter"/>
</dbReference>
<feature type="compositionally biased region" description="Basic and acidic residues" evidence="6">
    <location>
        <begin position="1159"/>
        <end position="1171"/>
    </location>
</feature>
<evidence type="ECO:0000256" key="4">
    <source>
        <dbReference type="ARBA" id="ARBA00022989"/>
    </source>
</evidence>
<dbReference type="EMBL" id="DF977453">
    <property type="protein sequence ID" value="GAW25528.1"/>
    <property type="molecule type" value="Genomic_DNA"/>
</dbReference>
<feature type="compositionally biased region" description="Polar residues" evidence="6">
    <location>
        <begin position="110"/>
        <end position="129"/>
    </location>
</feature>
<keyword evidence="3 7" id="KW-0812">Transmembrane</keyword>
<protein>
    <submittedName>
        <fullName evidence="9">Putative GRAM domain-containing protein</fullName>
    </submittedName>
</protein>
<feature type="domain" description="VASt" evidence="8">
    <location>
        <begin position="803"/>
        <end position="975"/>
    </location>
</feature>
<dbReference type="GO" id="GO:0032934">
    <property type="term" value="F:sterol binding"/>
    <property type="evidence" value="ECO:0007669"/>
    <property type="project" value="TreeGrafter"/>
</dbReference>
<dbReference type="Gene3D" id="2.30.29.30">
    <property type="entry name" value="Pleckstrin-homology domain (PH domain)/Phosphotyrosine-binding domain (PTB)"/>
    <property type="match status" value="1"/>
</dbReference>
<comment type="subcellular location">
    <subcellularLocation>
        <location evidence="1">Membrane</location>
        <topology evidence="1">Single-pass membrane protein</topology>
    </subcellularLocation>
</comment>
<dbReference type="GO" id="GO:0140268">
    <property type="term" value="C:endoplasmic reticulum-plasma membrane contact site"/>
    <property type="evidence" value="ECO:0007669"/>
    <property type="project" value="TreeGrafter"/>
</dbReference>
<feature type="compositionally biased region" description="Basic and acidic residues" evidence="6">
    <location>
        <begin position="695"/>
        <end position="704"/>
    </location>
</feature>
<feature type="compositionally biased region" description="Acidic residues" evidence="6">
    <location>
        <begin position="81"/>
        <end position="90"/>
    </location>
</feature>
<feature type="compositionally biased region" description="Polar residues" evidence="6">
    <location>
        <begin position="365"/>
        <end position="390"/>
    </location>
</feature>
<feature type="compositionally biased region" description="Basic residues" evidence="6">
    <location>
        <begin position="985"/>
        <end position="997"/>
    </location>
</feature>
<evidence type="ECO:0000313" key="9">
    <source>
        <dbReference type="EMBL" id="GAW25528.1"/>
    </source>
</evidence>
<dbReference type="AlphaFoldDB" id="A0A1S8A605"/>
<feature type="region of interest" description="Disordered" evidence="6">
    <location>
        <begin position="365"/>
        <end position="412"/>
    </location>
</feature>
<feature type="transmembrane region" description="Helical" evidence="7">
    <location>
        <begin position="1042"/>
        <end position="1061"/>
    </location>
</feature>
<keyword evidence="5 7" id="KW-0472">Membrane</keyword>
<dbReference type="InterPro" id="IPR051482">
    <property type="entry name" value="Cholesterol_transport"/>
</dbReference>
<dbReference type="PANTHER" id="PTHR23319">
    <property type="entry name" value="GRAM DOMAIN CONTAINING 1B, ISOFORM E"/>
    <property type="match status" value="1"/>
</dbReference>
<feature type="compositionally biased region" description="Polar residues" evidence="6">
    <location>
        <begin position="1174"/>
        <end position="1183"/>
    </location>
</feature>
<evidence type="ECO:0000313" key="10">
    <source>
        <dbReference type="Proteomes" id="UP000054516"/>
    </source>
</evidence>
<feature type="compositionally biased region" description="Polar residues" evidence="6">
    <location>
        <begin position="35"/>
        <end position="44"/>
    </location>
</feature>
<dbReference type="OrthoDB" id="2162691at2759"/>
<dbReference type="CDD" id="cd13220">
    <property type="entry name" value="PH-GRAM_GRAMDC"/>
    <property type="match status" value="1"/>
</dbReference>
<proteinExistence type="inferred from homology"/>
<dbReference type="Pfam" id="PF16016">
    <property type="entry name" value="VASt"/>
    <property type="match status" value="1"/>
</dbReference>
<dbReference type="InterPro" id="IPR011993">
    <property type="entry name" value="PH-like_dom_sf"/>
</dbReference>
<feature type="region of interest" description="Disordered" evidence="6">
    <location>
        <begin position="498"/>
        <end position="533"/>
    </location>
</feature>
<dbReference type="PANTHER" id="PTHR23319:SF4">
    <property type="entry name" value="GRAM DOMAIN CONTAINING 1B, ISOFORM E"/>
    <property type="match status" value="1"/>
</dbReference>
<comment type="similarity">
    <text evidence="2">Belongs to the YSP2 family.</text>
</comment>
<dbReference type="STRING" id="77044.A0A1S8A605"/>
<accession>A0A1S8A605</accession>
<keyword evidence="10" id="KW-1185">Reference proteome</keyword>
<feature type="region of interest" description="Disordered" evidence="6">
    <location>
        <begin position="982"/>
        <end position="1009"/>
    </location>
</feature>
<organism evidence="9">
    <name type="scientific">Rosellinia necatrix</name>
    <name type="common">White root-rot fungus</name>
    <dbReference type="NCBI Taxonomy" id="77044"/>
    <lineage>
        <taxon>Eukaryota</taxon>
        <taxon>Fungi</taxon>
        <taxon>Dikarya</taxon>
        <taxon>Ascomycota</taxon>
        <taxon>Pezizomycotina</taxon>
        <taxon>Sordariomycetes</taxon>
        <taxon>Xylariomycetidae</taxon>
        <taxon>Xylariales</taxon>
        <taxon>Xylariaceae</taxon>
        <taxon>Rosellinia</taxon>
    </lineage>
</organism>
<feature type="compositionally biased region" description="Polar residues" evidence="6">
    <location>
        <begin position="70"/>
        <end position="80"/>
    </location>
</feature>
<dbReference type="Pfam" id="PF02893">
    <property type="entry name" value="GRAM"/>
    <property type="match status" value="1"/>
</dbReference>
<dbReference type="OMA" id="PSGNMIS"/>
<evidence type="ECO:0000259" key="8">
    <source>
        <dbReference type="PROSITE" id="PS51778"/>
    </source>
</evidence>
<feature type="compositionally biased region" description="Basic and acidic residues" evidence="6">
    <location>
        <begin position="190"/>
        <end position="216"/>
    </location>
</feature>
<evidence type="ECO:0000256" key="2">
    <source>
        <dbReference type="ARBA" id="ARBA00006582"/>
    </source>
</evidence>
<feature type="compositionally biased region" description="Polar residues" evidence="6">
    <location>
        <begin position="149"/>
        <end position="171"/>
    </location>
</feature>
<dbReference type="Proteomes" id="UP000054516">
    <property type="component" value="Unassembled WGS sequence"/>
</dbReference>
<feature type="compositionally biased region" description="Polar residues" evidence="6">
    <location>
        <begin position="1"/>
        <end position="11"/>
    </location>
</feature>
<feature type="region of interest" description="Disordered" evidence="6">
    <location>
        <begin position="1"/>
        <end position="293"/>
    </location>
</feature>
<feature type="compositionally biased region" description="Basic and acidic residues" evidence="6">
    <location>
        <begin position="91"/>
        <end position="104"/>
    </location>
</feature>
<feature type="compositionally biased region" description="Acidic residues" evidence="6">
    <location>
        <begin position="716"/>
        <end position="738"/>
    </location>
</feature>
<dbReference type="InterPro" id="IPR004182">
    <property type="entry name" value="GRAM"/>
</dbReference>
<feature type="compositionally biased region" description="Basic and acidic residues" evidence="6">
    <location>
        <begin position="46"/>
        <end position="64"/>
    </location>
</feature>
<gene>
    <name evidence="9" type="ORF">SAMD00023353_0801330</name>
</gene>
<feature type="region of interest" description="Disordered" evidence="6">
    <location>
        <begin position="434"/>
        <end position="479"/>
    </location>
</feature>
<evidence type="ECO:0000256" key="7">
    <source>
        <dbReference type="SAM" id="Phobius"/>
    </source>
</evidence>
<dbReference type="GO" id="GO:0005739">
    <property type="term" value="C:mitochondrion"/>
    <property type="evidence" value="ECO:0007669"/>
    <property type="project" value="TreeGrafter"/>
</dbReference>
<feature type="region of interest" description="Disordered" evidence="6">
    <location>
        <begin position="1159"/>
        <end position="1183"/>
    </location>
</feature>
<evidence type="ECO:0000256" key="5">
    <source>
        <dbReference type="ARBA" id="ARBA00023136"/>
    </source>
</evidence>